<keyword evidence="5 10" id="KW-0560">Oxidoreductase</keyword>
<evidence type="ECO:0000256" key="5">
    <source>
        <dbReference type="ARBA" id="ARBA00023002"/>
    </source>
</evidence>
<dbReference type="PANTHER" id="PTHR43756">
    <property type="entry name" value="CHOLINE MONOOXYGENASE, CHLOROPLASTIC"/>
    <property type="match status" value="1"/>
</dbReference>
<accession>A0ABR8RIM1</accession>
<dbReference type="RefSeq" id="WP_191691229.1">
    <property type="nucleotide sequence ID" value="NZ_JACSQR010000012.1"/>
</dbReference>
<name>A0ABR8RIM1_9GAMM</name>
<dbReference type="PANTHER" id="PTHR43756:SF1">
    <property type="entry name" value="3-PHENYLPROPIONATE_CINNAMIC ACID DIOXYGENASE SUBUNIT ALPHA"/>
    <property type="match status" value="1"/>
</dbReference>
<evidence type="ECO:0000313" key="11">
    <source>
        <dbReference type="Proteomes" id="UP000606724"/>
    </source>
</evidence>
<comment type="caution">
    <text evidence="10">The sequence shown here is derived from an EMBL/GenBank/DDBJ whole genome shotgun (WGS) entry which is preliminary data.</text>
</comment>
<evidence type="ECO:0000256" key="2">
    <source>
        <dbReference type="ARBA" id="ARBA00022714"/>
    </source>
</evidence>
<dbReference type="CDD" id="cd08879">
    <property type="entry name" value="RHO_alpha_C_AntDO-like"/>
    <property type="match status" value="1"/>
</dbReference>
<dbReference type="InterPro" id="IPR017941">
    <property type="entry name" value="Rieske_2Fe-2S"/>
</dbReference>
<evidence type="ECO:0000256" key="1">
    <source>
        <dbReference type="ARBA" id="ARBA00008751"/>
    </source>
</evidence>
<feature type="domain" description="Rieske" evidence="9">
    <location>
        <begin position="55"/>
        <end position="166"/>
    </location>
</feature>
<proteinExistence type="inferred from homology"/>
<dbReference type="PRINTS" id="PR00090">
    <property type="entry name" value="RNGDIOXGNASE"/>
</dbReference>
<dbReference type="Proteomes" id="UP000606724">
    <property type="component" value="Unassembled WGS sequence"/>
</dbReference>
<evidence type="ECO:0000256" key="4">
    <source>
        <dbReference type="ARBA" id="ARBA00022964"/>
    </source>
</evidence>
<dbReference type="SUPFAM" id="SSF50022">
    <property type="entry name" value="ISP domain"/>
    <property type="match status" value="1"/>
</dbReference>
<dbReference type="Gene3D" id="3.90.380.10">
    <property type="entry name" value="Naphthalene 1,2-dioxygenase Alpha Subunit, Chain A, domain 1"/>
    <property type="match status" value="1"/>
</dbReference>
<dbReference type="PROSITE" id="PS51296">
    <property type="entry name" value="RIESKE"/>
    <property type="match status" value="1"/>
</dbReference>
<keyword evidence="6" id="KW-0408">Iron</keyword>
<evidence type="ECO:0000256" key="6">
    <source>
        <dbReference type="ARBA" id="ARBA00023004"/>
    </source>
</evidence>
<dbReference type="InterPro" id="IPR036922">
    <property type="entry name" value="Rieske_2Fe-2S_sf"/>
</dbReference>
<dbReference type="InterPro" id="IPR015879">
    <property type="entry name" value="Ring_hydroxy_dOase_asu_C_dom"/>
</dbReference>
<gene>
    <name evidence="10" type="primary">benA</name>
    <name evidence="10" type="ORF">H9653_06090</name>
</gene>
<evidence type="ECO:0000313" key="10">
    <source>
        <dbReference type="EMBL" id="MBD7947585.1"/>
    </source>
</evidence>
<dbReference type="Pfam" id="PF00355">
    <property type="entry name" value="Rieske"/>
    <property type="match status" value="1"/>
</dbReference>
<reference evidence="10 11" key="1">
    <citation type="submission" date="2020-08" db="EMBL/GenBank/DDBJ databases">
        <title>A Genomic Blueprint of the Chicken Gut Microbiome.</title>
        <authorList>
            <person name="Gilroy R."/>
            <person name="Ravi A."/>
            <person name="Getino M."/>
            <person name="Pursley I."/>
            <person name="Horton D.L."/>
            <person name="Alikhan N.-F."/>
            <person name="Baker D."/>
            <person name="Gharbi K."/>
            <person name="Hall N."/>
            <person name="Watson M."/>
            <person name="Adriaenssens E.M."/>
            <person name="Foster-Nyarko E."/>
            <person name="Jarju S."/>
            <person name="Secka A."/>
            <person name="Antonio M."/>
            <person name="Oren A."/>
            <person name="Chaudhuri R."/>
            <person name="La Ragione R.M."/>
            <person name="Hildebrand F."/>
            <person name="Pallen M.J."/>
        </authorList>
    </citation>
    <scope>NUCLEOTIDE SEQUENCE [LARGE SCALE GENOMIC DNA]</scope>
    <source>
        <strain evidence="10 11">Sa4CVA2</strain>
    </source>
</reference>
<dbReference type="EC" id="1.14.12.10" evidence="10"/>
<evidence type="ECO:0000256" key="7">
    <source>
        <dbReference type="ARBA" id="ARBA00023014"/>
    </source>
</evidence>
<evidence type="ECO:0000259" key="9">
    <source>
        <dbReference type="PROSITE" id="PS51296"/>
    </source>
</evidence>
<keyword evidence="2" id="KW-0001">2Fe-2S</keyword>
<dbReference type="EMBL" id="JACSQR010000012">
    <property type="protein sequence ID" value="MBD7947585.1"/>
    <property type="molecule type" value="Genomic_DNA"/>
</dbReference>
<protein>
    <submittedName>
        <fullName evidence="10">Benzoate 1,2-dioxygenase large subunit</fullName>
        <ecNumber evidence="10">1.14.12.10</ecNumber>
    </submittedName>
</protein>
<keyword evidence="11" id="KW-1185">Reference proteome</keyword>
<dbReference type="SUPFAM" id="SSF55961">
    <property type="entry name" value="Bet v1-like"/>
    <property type="match status" value="1"/>
</dbReference>
<dbReference type="NCBIfam" id="TIGR03229">
    <property type="entry name" value="benzo_1_2_benA"/>
    <property type="match status" value="1"/>
</dbReference>
<comment type="similarity">
    <text evidence="1">Belongs to the bacterial ring-hydroxylating dioxygenase alpha subunit family.</text>
</comment>
<dbReference type="GO" id="GO:0018623">
    <property type="term" value="F:benzoate 1,2-dioxygenase activity"/>
    <property type="evidence" value="ECO:0007669"/>
    <property type="project" value="UniProtKB-EC"/>
</dbReference>
<sequence length="461" mass="53077">MSERINLVPEGSDITIDDFLEENSEKGIYRLHRSAFTNEELFELEMKYIFENNWVYLAHESQVPDNNDYYTSYIGRQPVILARNKEGELHCMINSCSHRGAQLCRHKKGNKATYTCPFHGWTFNNSGKLLKVKDPRHAGYPECFNKEGSHDLKQVKMANYKGFIFASLNDDVQPIGDWLGGSTKILDMIVNQSPEGLEVLRGTSTYTFDGNWKLQAENGADGYHVSAVHWNYAATTARRKETEAVKEDNIKAMNAGKWGRQGGGFYSFENGHMLLWTQWENPQDRPNYAYRDEYVASYGEAMADWMIERSRNLCLYPNVYIMDQFGSQIRMLRPIAVDKTEVSIWCIAPKGESDESRARRIRQYEDFFNVTGMATPDDLEEFRSCQEGYNGIKLEWNDMCRGSEHWIQGADEGAAAIDLKPLMSGVKTEDEGLYTVQHRYWHEEMKKALEQEQQLHGANSD</sequence>
<dbReference type="InterPro" id="IPR017639">
    <property type="entry name" value="Benzo_1-2-diOase_lsu"/>
</dbReference>
<dbReference type="Gene3D" id="2.102.10.10">
    <property type="entry name" value="Rieske [2Fe-2S] iron-sulphur domain"/>
    <property type="match status" value="1"/>
</dbReference>
<dbReference type="Pfam" id="PF00848">
    <property type="entry name" value="Ring_hydroxyl_A"/>
    <property type="match status" value="1"/>
</dbReference>
<evidence type="ECO:0000256" key="8">
    <source>
        <dbReference type="ARBA" id="ARBA00023027"/>
    </source>
</evidence>
<evidence type="ECO:0000256" key="3">
    <source>
        <dbReference type="ARBA" id="ARBA00022723"/>
    </source>
</evidence>
<keyword evidence="4" id="KW-0223">Dioxygenase</keyword>
<organism evidence="10 11">
    <name type="scientific">Psychrobacter communis</name>
    <dbReference type="NCBI Taxonomy" id="2762238"/>
    <lineage>
        <taxon>Bacteria</taxon>
        <taxon>Pseudomonadati</taxon>
        <taxon>Pseudomonadota</taxon>
        <taxon>Gammaproteobacteria</taxon>
        <taxon>Moraxellales</taxon>
        <taxon>Moraxellaceae</taxon>
        <taxon>Psychrobacter</taxon>
    </lineage>
</organism>
<dbReference type="InterPro" id="IPR001663">
    <property type="entry name" value="Rng_hydr_dOase-A"/>
</dbReference>
<dbReference type="InterPro" id="IPR015881">
    <property type="entry name" value="ARHD_Rieske_2Fe_2S"/>
</dbReference>
<keyword evidence="7" id="KW-0411">Iron-sulfur</keyword>
<keyword evidence="8" id="KW-0520">NAD</keyword>
<keyword evidence="3" id="KW-0479">Metal-binding</keyword>
<dbReference type="PROSITE" id="PS00570">
    <property type="entry name" value="RING_HYDROXYL_ALPHA"/>
    <property type="match status" value="1"/>
</dbReference>